<reference evidence="4 5" key="1">
    <citation type="submission" date="2016-06" db="EMBL/GenBank/DDBJ databases">
        <authorList>
            <person name="Kjaerup R.B."/>
            <person name="Dalgaard T.S."/>
            <person name="Juul-Madsen H.R."/>
        </authorList>
    </citation>
    <scope>NUCLEOTIDE SEQUENCE [LARGE SCALE GENOMIC DNA]</scope>
    <source>
        <strain evidence="4 5">CECT 8886</strain>
    </source>
</reference>
<dbReference type="Pfam" id="PF02275">
    <property type="entry name" value="CBAH"/>
    <property type="match status" value="2"/>
</dbReference>
<evidence type="ECO:0000256" key="2">
    <source>
        <dbReference type="ARBA" id="ARBA00022801"/>
    </source>
</evidence>
<sequence>MCTDFIISAKDGAFINGRTMEFAEDLRSNIFFRKAGYRFLNENRPSRAQFIWTGKYSYVGVNALGLDCVSDGINTEGLSGGALWLPESEYPESTNPANTISNLDFLQWLLSSFSSCNEVVLAMGKIVDEESPLNTFFEYKDSIYFQPQVQVTPISYQELDRSGPSGIYPIHFPLHDKTGHSIVIEFINGKVRIYNNPVHTCTNSPEFPFHMNNLRNYVNLQKENVKSATLQGYDFTSTGNGSGLKGLPGDPTPPSRFIKTAFTSGFVNQGKDSNEALNIGFHIMNTVDIPKGLVVEPQNEGAGEDYTQWVASKDLTNGVFCIRFYELSQVTAITLNDVDWDEKDGKCYRPEAISPYNIKLTEVSR</sequence>
<protein>
    <submittedName>
        <fullName evidence="4">Choloylglycine hydrolase</fullName>
        <ecNumber evidence="4">3.5.1.24</ecNumber>
    </submittedName>
</protein>
<dbReference type="OrthoDB" id="9794717at2"/>
<dbReference type="GO" id="GO:0045302">
    <property type="term" value="F:choloylglycine hydrolase activity"/>
    <property type="evidence" value="ECO:0007669"/>
    <property type="project" value="UniProtKB-EC"/>
</dbReference>
<name>A0A1A8T2N9_9GAMM</name>
<gene>
    <name evidence="4" type="primary">cbh</name>
    <name evidence="4" type="ORF">MSP8886_00329</name>
</gene>
<dbReference type="EC" id="3.5.1.24" evidence="4"/>
<evidence type="ECO:0000313" key="5">
    <source>
        <dbReference type="Proteomes" id="UP000092544"/>
    </source>
</evidence>
<dbReference type="EMBL" id="FLOB01000001">
    <property type="protein sequence ID" value="SBS25612.1"/>
    <property type="molecule type" value="Genomic_DNA"/>
</dbReference>
<accession>A0A1A8T2N9</accession>
<dbReference type="AlphaFoldDB" id="A0A1A8T2N9"/>
<dbReference type="RefSeq" id="WP_067012042.1">
    <property type="nucleotide sequence ID" value="NZ_FLOB01000001.1"/>
</dbReference>
<organism evidence="4 5">
    <name type="scientific">Marinomonas spartinae</name>
    <dbReference type="NCBI Taxonomy" id="1792290"/>
    <lineage>
        <taxon>Bacteria</taxon>
        <taxon>Pseudomonadati</taxon>
        <taxon>Pseudomonadota</taxon>
        <taxon>Gammaproteobacteria</taxon>
        <taxon>Oceanospirillales</taxon>
        <taxon>Oceanospirillaceae</taxon>
        <taxon>Marinomonas</taxon>
    </lineage>
</organism>
<feature type="domain" description="Choloylglycine hydrolase/NAAA C-terminal" evidence="3">
    <location>
        <begin position="167"/>
        <end position="345"/>
    </location>
</feature>
<evidence type="ECO:0000256" key="1">
    <source>
        <dbReference type="ARBA" id="ARBA00006625"/>
    </source>
</evidence>
<keyword evidence="5" id="KW-1185">Reference proteome</keyword>
<proteinExistence type="inferred from homology"/>
<feature type="domain" description="Choloylglycine hydrolase/NAAA C-terminal" evidence="3">
    <location>
        <begin position="2"/>
        <end position="126"/>
    </location>
</feature>
<dbReference type="InterPro" id="IPR029055">
    <property type="entry name" value="Ntn_hydrolases_N"/>
</dbReference>
<dbReference type="Gene3D" id="3.60.60.10">
    <property type="entry name" value="Penicillin V Acylase, Chain A"/>
    <property type="match status" value="1"/>
</dbReference>
<evidence type="ECO:0000259" key="3">
    <source>
        <dbReference type="Pfam" id="PF02275"/>
    </source>
</evidence>
<evidence type="ECO:0000313" key="4">
    <source>
        <dbReference type="EMBL" id="SBS25612.1"/>
    </source>
</evidence>
<keyword evidence="2 4" id="KW-0378">Hydrolase</keyword>
<dbReference type="PANTHER" id="PTHR35527">
    <property type="entry name" value="CHOLOYLGLYCINE HYDROLASE"/>
    <property type="match status" value="1"/>
</dbReference>
<comment type="similarity">
    <text evidence="1">Belongs to the peptidase C59 family.</text>
</comment>
<dbReference type="PANTHER" id="PTHR35527:SF2">
    <property type="entry name" value="HYDROLASE"/>
    <property type="match status" value="1"/>
</dbReference>
<dbReference type="SUPFAM" id="SSF56235">
    <property type="entry name" value="N-terminal nucleophile aminohydrolases (Ntn hydrolases)"/>
    <property type="match status" value="1"/>
</dbReference>
<dbReference type="InterPro" id="IPR052193">
    <property type="entry name" value="Peptidase_C59"/>
</dbReference>
<dbReference type="Proteomes" id="UP000092544">
    <property type="component" value="Unassembled WGS sequence"/>
</dbReference>
<dbReference type="InterPro" id="IPR029132">
    <property type="entry name" value="CBAH/NAAA_C"/>
</dbReference>
<dbReference type="STRING" id="1792290.MSP8886_00329"/>